<feature type="compositionally biased region" description="Low complexity" evidence="1">
    <location>
        <begin position="16"/>
        <end position="25"/>
    </location>
</feature>
<dbReference type="NCBIfam" id="NF041195">
    <property type="entry name" value="ScbA_BarX_GamBu"/>
    <property type="match status" value="1"/>
</dbReference>
<evidence type="ECO:0000259" key="2">
    <source>
        <dbReference type="Pfam" id="PF03756"/>
    </source>
</evidence>
<evidence type="ECO:0000313" key="3">
    <source>
        <dbReference type="EMBL" id="GAA5208724.1"/>
    </source>
</evidence>
<comment type="caution">
    <text evidence="3">The sequence shown here is derived from an EMBL/GenBank/DDBJ whole genome shotgun (WGS) entry which is preliminary data.</text>
</comment>
<protein>
    <submittedName>
        <fullName evidence="3">Gamma-butyrolactone biosynthesis protein ScbA</fullName>
    </submittedName>
</protein>
<name>A0ABP9T4A0_9ACTN</name>
<evidence type="ECO:0000313" key="4">
    <source>
        <dbReference type="Proteomes" id="UP001499878"/>
    </source>
</evidence>
<evidence type="ECO:0000256" key="1">
    <source>
        <dbReference type="SAM" id="MobiDB-lite"/>
    </source>
</evidence>
<reference evidence="4" key="1">
    <citation type="journal article" date="2019" name="Int. J. Syst. Evol. Microbiol.">
        <title>The Global Catalogue of Microorganisms (GCM) 10K type strain sequencing project: providing services to taxonomists for standard genome sequencing and annotation.</title>
        <authorList>
            <consortium name="The Broad Institute Genomics Platform"/>
            <consortium name="The Broad Institute Genome Sequencing Center for Infectious Disease"/>
            <person name="Wu L."/>
            <person name="Ma J."/>
        </authorList>
    </citation>
    <scope>NUCLEOTIDE SEQUENCE [LARGE SCALE GENOMIC DNA]</scope>
    <source>
        <strain evidence="4">JCM 18306</strain>
    </source>
</reference>
<dbReference type="InterPro" id="IPR005509">
    <property type="entry name" value="AfsA_hotdog_dom"/>
</dbReference>
<feature type="domain" description="A-factor biosynthesis hotdog" evidence="2">
    <location>
        <begin position="49"/>
        <end position="183"/>
    </location>
</feature>
<sequence>MTTAAFPDISTDLSEAGSAGAPTATAAPALATTAKPTAGPEANPVTMELVHRTNERDAFPTAWTHIDENRFLVNARWPHDHPFFAPAQDRRHDPLLIVETMRQTTMLITHAGLGVPVGHHFLLSALGFTGHPEHMAAGDAPIDIDVEVTCSDVHQRAGHVARMRSDLVLRRAGQVIGSGWGQINCTSPQVYRRLRGSRTGAGSCKPHTPSLPPQQVGRTDTADVLLSPSPQQNVWRLRVDTDHGTLFQRPNDHIPGMLLLEAARQAARALIAPEPFAPLSGDIAFSRYAEFGSPCWIQAHELPGAEPGKRAVQVTGHQDDRLVFRATITADAPGGGA</sequence>
<dbReference type="Proteomes" id="UP001499878">
    <property type="component" value="Unassembled WGS sequence"/>
</dbReference>
<organism evidence="3 4">
    <name type="scientific">Streptomyces thinghirensis</name>
    <dbReference type="NCBI Taxonomy" id="551547"/>
    <lineage>
        <taxon>Bacteria</taxon>
        <taxon>Bacillati</taxon>
        <taxon>Actinomycetota</taxon>
        <taxon>Actinomycetes</taxon>
        <taxon>Kitasatosporales</taxon>
        <taxon>Streptomycetaceae</taxon>
        <taxon>Streptomyces</taxon>
    </lineage>
</organism>
<dbReference type="Pfam" id="PF03756">
    <property type="entry name" value="AfsA"/>
    <property type="match status" value="2"/>
</dbReference>
<keyword evidence="4" id="KW-1185">Reference proteome</keyword>
<gene>
    <name evidence="3" type="primary">scbA</name>
    <name evidence="3" type="ORF">GCM10023323_29390</name>
</gene>
<feature type="region of interest" description="Disordered" evidence="1">
    <location>
        <begin position="1"/>
        <end position="25"/>
    </location>
</feature>
<dbReference type="EMBL" id="BAABJR010000006">
    <property type="protein sequence ID" value="GAA5208724.1"/>
    <property type="molecule type" value="Genomic_DNA"/>
</dbReference>
<dbReference type="InterPro" id="IPR047757">
    <property type="entry name" value="AfsA-like"/>
</dbReference>
<feature type="region of interest" description="Disordered" evidence="1">
    <location>
        <begin position="197"/>
        <end position="217"/>
    </location>
</feature>
<feature type="domain" description="A-factor biosynthesis hotdog" evidence="2">
    <location>
        <begin position="216"/>
        <end position="330"/>
    </location>
</feature>
<accession>A0ABP9T4A0</accession>
<proteinExistence type="predicted"/>
<dbReference type="RefSeq" id="WP_345630330.1">
    <property type="nucleotide sequence ID" value="NZ_BAABJR010000006.1"/>
</dbReference>